<dbReference type="InterPro" id="IPR012337">
    <property type="entry name" value="RNaseH-like_sf"/>
</dbReference>
<feature type="region of interest" description="Disordered" evidence="1">
    <location>
        <begin position="139"/>
        <end position="161"/>
    </location>
</feature>
<evidence type="ECO:0000256" key="1">
    <source>
        <dbReference type="SAM" id="MobiDB-lite"/>
    </source>
</evidence>
<dbReference type="PANTHER" id="PTHR11439:SF495">
    <property type="entry name" value="REVERSE TRANSCRIPTASE, RNA-DEPENDENT DNA POLYMERASE-RELATED"/>
    <property type="match status" value="1"/>
</dbReference>
<evidence type="ECO:0000313" key="3">
    <source>
        <dbReference type="EMBL" id="GFA25319.1"/>
    </source>
</evidence>
<feature type="non-terminal residue" evidence="3">
    <location>
        <position position="427"/>
    </location>
</feature>
<dbReference type="Pfam" id="PF25597">
    <property type="entry name" value="SH3_retrovirus"/>
    <property type="match status" value="1"/>
</dbReference>
<name>A0A699JC15_TANCI</name>
<accession>A0A699JC15</accession>
<dbReference type="Gene3D" id="3.30.420.10">
    <property type="entry name" value="Ribonuclease H-like superfamily/Ribonuclease H"/>
    <property type="match status" value="1"/>
</dbReference>
<feature type="compositionally biased region" description="Basic and acidic residues" evidence="1">
    <location>
        <begin position="142"/>
        <end position="161"/>
    </location>
</feature>
<organism evidence="3">
    <name type="scientific">Tanacetum cinerariifolium</name>
    <name type="common">Dalmatian daisy</name>
    <name type="synonym">Chrysanthemum cinerariifolium</name>
    <dbReference type="NCBI Taxonomy" id="118510"/>
    <lineage>
        <taxon>Eukaryota</taxon>
        <taxon>Viridiplantae</taxon>
        <taxon>Streptophyta</taxon>
        <taxon>Embryophyta</taxon>
        <taxon>Tracheophyta</taxon>
        <taxon>Spermatophyta</taxon>
        <taxon>Magnoliopsida</taxon>
        <taxon>eudicotyledons</taxon>
        <taxon>Gunneridae</taxon>
        <taxon>Pentapetalae</taxon>
        <taxon>asterids</taxon>
        <taxon>campanulids</taxon>
        <taxon>Asterales</taxon>
        <taxon>Asteraceae</taxon>
        <taxon>Asteroideae</taxon>
        <taxon>Anthemideae</taxon>
        <taxon>Anthemidinae</taxon>
        <taxon>Tanacetum</taxon>
    </lineage>
</organism>
<evidence type="ECO:0000259" key="2">
    <source>
        <dbReference type="Pfam" id="PF25597"/>
    </source>
</evidence>
<dbReference type="CDD" id="cd09272">
    <property type="entry name" value="RNase_HI_RT_Ty1"/>
    <property type="match status" value="1"/>
</dbReference>
<feature type="domain" description="Retroviral polymerase SH3-like" evidence="2">
    <location>
        <begin position="83"/>
        <end position="119"/>
    </location>
</feature>
<reference evidence="3" key="1">
    <citation type="journal article" date="2019" name="Sci. Rep.">
        <title>Draft genome of Tanacetum cinerariifolium, the natural source of mosquito coil.</title>
        <authorList>
            <person name="Yamashiro T."/>
            <person name="Shiraishi A."/>
            <person name="Satake H."/>
            <person name="Nakayama K."/>
        </authorList>
    </citation>
    <scope>NUCLEOTIDE SEQUENCE</scope>
</reference>
<sequence length="427" mass="48359">MELQKERIGLLLRQLRTMLADSLLHVTFWAEAVNTTCYVLNWALVIKTHNKTPYELLNGRSPRLDFMRPFGCSITILNTLDPLGKFKGKADEGFLIGYSVTSKAFRVFNAKTKKVEENLDEVSDQHYIVLPLWSSISSTYKSSDDKPKHDTGSKTIEEPVNKEDQAYRDKLDRLMSQEKEASDAADTFRKDAYDDDLDIYTSPVQSVGAKADFNNMKSSTIVSHIPTHKVHIDHPKYQILRDPKSEVQTKGMAKKSSGAHALMEPKKVSQALLMKAGLRQCKKSCCNLAYRRFQVTPKLSHLQAVKSIFRYLKGQPKLGLWYSIDSSFDLEAYSDSDYAGANLDRKSTTGAVKRIFRYLKGQPKLGLWYLRDSSFDLEAYSDSDYTGANLDRKSTTGGCQFLGRKLISWQCKKQTIVATSTTEAKYV</sequence>
<protein>
    <submittedName>
        <fullName evidence="3">Ribonuclease H-like domain-containing protein</fullName>
    </submittedName>
</protein>
<dbReference type="InterPro" id="IPR057670">
    <property type="entry name" value="SH3_retrovirus"/>
</dbReference>
<dbReference type="EMBL" id="BKCJ010393062">
    <property type="protein sequence ID" value="GFA25319.1"/>
    <property type="molecule type" value="Genomic_DNA"/>
</dbReference>
<dbReference type="InterPro" id="IPR036397">
    <property type="entry name" value="RNaseH_sf"/>
</dbReference>
<dbReference type="SUPFAM" id="SSF53098">
    <property type="entry name" value="Ribonuclease H-like"/>
    <property type="match status" value="1"/>
</dbReference>
<dbReference type="GO" id="GO:0003676">
    <property type="term" value="F:nucleic acid binding"/>
    <property type="evidence" value="ECO:0007669"/>
    <property type="project" value="InterPro"/>
</dbReference>
<dbReference type="PANTHER" id="PTHR11439">
    <property type="entry name" value="GAG-POL-RELATED RETROTRANSPOSON"/>
    <property type="match status" value="1"/>
</dbReference>
<dbReference type="AlphaFoldDB" id="A0A699JC15"/>
<comment type="caution">
    <text evidence="3">The sequence shown here is derived from an EMBL/GenBank/DDBJ whole genome shotgun (WGS) entry which is preliminary data.</text>
</comment>
<gene>
    <name evidence="3" type="ORF">Tci_597291</name>
</gene>
<proteinExistence type="predicted"/>